<feature type="compositionally biased region" description="Basic and acidic residues" evidence="1">
    <location>
        <begin position="121"/>
        <end position="157"/>
    </location>
</feature>
<accession>A0A4V2LWS2</accession>
<dbReference type="RefSeq" id="WP_131303622.1">
    <property type="nucleotide sequence ID" value="NZ_SJJR01000006.1"/>
</dbReference>
<evidence type="ECO:0008006" key="4">
    <source>
        <dbReference type="Google" id="ProtNLM"/>
    </source>
</evidence>
<feature type="region of interest" description="Disordered" evidence="1">
    <location>
        <begin position="24"/>
        <end position="185"/>
    </location>
</feature>
<keyword evidence="3" id="KW-1185">Reference proteome</keyword>
<dbReference type="Proteomes" id="UP000292274">
    <property type="component" value="Unassembled WGS sequence"/>
</dbReference>
<organism evidence="2 3">
    <name type="scientific">Micromonospora zingiberis</name>
    <dbReference type="NCBI Taxonomy" id="2053011"/>
    <lineage>
        <taxon>Bacteria</taxon>
        <taxon>Bacillati</taxon>
        <taxon>Actinomycetota</taxon>
        <taxon>Actinomycetes</taxon>
        <taxon>Micromonosporales</taxon>
        <taxon>Micromonosporaceae</taxon>
        <taxon>Micromonospora</taxon>
    </lineage>
</organism>
<name>A0A4V2LWS2_9ACTN</name>
<feature type="compositionally biased region" description="Gly residues" evidence="1">
    <location>
        <begin position="30"/>
        <end position="66"/>
    </location>
</feature>
<feature type="region of interest" description="Disordered" evidence="1">
    <location>
        <begin position="200"/>
        <end position="246"/>
    </location>
</feature>
<dbReference type="OrthoDB" id="4546967at2"/>
<dbReference type="AlphaFoldDB" id="A0A4V2LWS2"/>
<feature type="compositionally biased region" description="Gly residues" evidence="1">
    <location>
        <begin position="210"/>
        <end position="229"/>
    </location>
</feature>
<proteinExistence type="predicted"/>
<evidence type="ECO:0000313" key="3">
    <source>
        <dbReference type="Proteomes" id="UP000292274"/>
    </source>
</evidence>
<reference evidence="2 3" key="1">
    <citation type="submission" date="2019-02" db="EMBL/GenBank/DDBJ databases">
        <title>Jishengella sp. nov., isolated from a root of Zingiber montanum.</title>
        <authorList>
            <person name="Kuncharoen N."/>
            <person name="Kudo T."/>
            <person name="Masahiro Y."/>
            <person name="Ohkuma M."/>
            <person name="Tanasupawat S."/>
        </authorList>
    </citation>
    <scope>NUCLEOTIDE SEQUENCE [LARGE SCALE GENOMIC DNA]</scope>
    <source>
        <strain evidence="2 3">PLAI 1-1</strain>
    </source>
</reference>
<evidence type="ECO:0000313" key="2">
    <source>
        <dbReference type="EMBL" id="TCB97575.1"/>
    </source>
</evidence>
<gene>
    <name evidence="2" type="ORF">E0H26_11695</name>
</gene>
<sequence>MQNTRPGLSALAGQIIGYRRNGQPIHLAAGGSGEGSSGGDGGTGGGDGTGSTDGGGDQGAEGGQGDDTGTKTPEIKGEFDPERHARALASAREAEKKAKEKAKAADERVAAILKAAGLTPDGKEDPAEQLKAARETADKAQQKLRDKSLRLAIRENASKAGADPVAVIDSASFRDSVKELDPDADDYDDQVVAAMKKAVKANPKLAAGTAGQGSGTGRQGADHTGGSGGRSRSASLTDAVKRKLGG</sequence>
<evidence type="ECO:0000256" key="1">
    <source>
        <dbReference type="SAM" id="MobiDB-lite"/>
    </source>
</evidence>
<comment type="caution">
    <text evidence="2">The sequence shown here is derived from an EMBL/GenBank/DDBJ whole genome shotgun (WGS) entry which is preliminary data.</text>
</comment>
<feature type="compositionally biased region" description="Basic and acidic residues" evidence="1">
    <location>
        <begin position="73"/>
        <end position="85"/>
    </location>
</feature>
<feature type="compositionally biased region" description="Basic and acidic residues" evidence="1">
    <location>
        <begin position="92"/>
        <end position="109"/>
    </location>
</feature>
<protein>
    <recommendedName>
        <fullName evidence="4">DUF4355 domain-containing protein</fullName>
    </recommendedName>
</protein>
<dbReference type="EMBL" id="SJJR01000006">
    <property type="protein sequence ID" value="TCB97575.1"/>
    <property type="molecule type" value="Genomic_DNA"/>
</dbReference>